<dbReference type="CDD" id="cd00934">
    <property type="entry name" value="PTB"/>
    <property type="match status" value="1"/>
</dbReference>
<proteinExistence type="predicted"/>
<dbReference type="SUPFAM" id="SSF50729">
    <property type="entry name" value="PH domain-like"/>
    <property type="match status" value="1"/>
</dbReference>
<accession>A0A368QZ71</accession>
<dbReference type="AlphaFoldDB" id="A0A368QZ71"/>
<feature type="compositionally biased region" description="Pro residues" evidence="1">
    <location>
        <begin position="50"/>
        <end position="59"/>
    </location>
</feature>
<dbReference type="EMBL" id="CM003531">
    <property type="protein sequence ID" value="RCV23239.1"/>
    <property type="molecule type" value="Genomic_DNA"/>
</dbReference>
<dbReference type="PANTHER" id="PTHR46977">
    <property type="entry name" value="PROTEIN FREE1"/>
    <property type="match status" value="1"/>
</dbReference>
<organism evidence="2">
    <name type="scientific">Setaria italica</name>
    <name type="common">Foxtail millet</name>
    <name type="synonym">Panicum italicum</name>
    <dbReference type="NCBI Taxonomy" id="4555"/>
    <lineage>
        <taxon>Eukaryota</taxon>
        <taxon>Viridiplantae</taxon>
        <taxon>Streptophyta</taxon>
        <taxon>Embryophyta</taxon>
        <taxon>Tracheophyta</taxon>
        <taxon>Spermatophyta</taxon>
        <taxon>Magnoliopsida</taxon>
        <taxon>Liliopsida</taxon>
        <taxon>Poales</taxon>
        <taxon>Poaceae</taxon>
        <taxon>PACMAD clade</taxon>
        <taxon>Panicoideae</taxon>
        <taxon>Panicodae</taxon>
        <taxon>Paniceae</taxon>
        <taxon>Cenchrinae</taxon>
        <taxon>Setaria</taxon>
    </lineage>
</organism>
<evidence type="ECO:0000313" key="2">
    <source>
        <dbReference type="EMBL" id="RCV23239.1"/>
    </source>
</evidence>
<reference evidence="2" key="2">
    <citation type="submission" date="2015-07" db="EMBL/GenBank/DDBJ databases">
        <authorList>
            <person name="Noorani M."/>
        </authorList>
    </citation>
    <scope>NUCLEOTIDE SEQUENCE</scope>
    <source>
        <strain evidence="2">Yugu1</strain>
    </source>
</reference>
<dbReference type="STRING" id="4555.A0A368QZ71"/>
<feature type="compositionally biased region" description="Low complexity" evidence="1">
    <location>
        <begin position="361"/>
        <end position="371"/>
    </location>
</feature>
<feature type="compositionally biased region" description="Gly residues" evidence="1">
    <location>
        <begin position="110"/>
        <end position="120"/>
    </location>
</feature>
<dbReference type="OrthoDB" id="660555at2759"/>
<dbReference type="GO" id="GO:0036258">
    <property type="term" value="P:multivesicular body assembly"/>
    <property type="evidence" value="ECO:0007669"/>
    <property type="project" value="InterPro"/>
</dbReference>
<dbReference type="GO" id="GO:0043130">
    <property type="term" value="F:ubiquitin binding"/>
    <property type="evidence" value="ECO:0007669"/>
    <property type="project" value="InterPro"/>
</dbReference>
<evidence type="ECO:0008006" key="3">
    <source>
        <dbReference type="Google" id="ProtNLM"/>
    </source>
</evidence>
<dbReference type="PANTHER" id="PTHR46977:SF1">
    <property type="entry name" value="PROTEIN FREE1"/>
    <property type="match status" value="1"/>
</dbReference>
<evidence type="ECO:0000256" key="1">
    <source>
        <dbReference type="SAM" id="MobiDB-lite"/>
    </source>
</evidence>
<gene>
    <name evidence="2" type="ORF">SETIT_4G283000v2</name>
</gene>
<dbReference type="InterPro" id="IPR045893">
    <property type="entry name" value="FREE1"/>
</dbReference>
<protein>
    <recommendedName>
        <fullName evidence="3">Protein FREE1</fullName>
    </recommendedName>
</protein>
<feature type="region of interest" description="Disordered" evidence="1">
    <location>
        <begin position="354"/>
        <end position="373"/>
    </location>
</feature>
<name>A0A368QZ71_SETIT</name>
<reference evidence="2" key="1">
    <citation type="journal article" date="2012" name="Nat. Biotechnol.">
        <title>Reference genome sequence of the model plant Setaria.</title>
        <authorList>
            <person name="Bennetzen J.L."/>
            <person name="Schmutz J."/>
            <person name="Wang H."/>
            <person name="Percifield R."/>
            <person name="Hawkins J."/>
            <person name="Pontaroli A.C."/>
            <person name="Estep M."/>
            <person name="Feng L."/>
            <person name="Vaughn J.N."/>
            <person name="Grimwood J."/>
            <person name="Jenkins J."/>
            <person name="Barry K."/>
            <person name="Lindquist E."/>
            <person name="Hellsten U."/>
            <person name="Deshpande S."/>
            <person name="Wang X."/>
            <person name="Wu X."/>
            <person name="Mitros T."/>
            <person name="Triplett J."/>
            <person name="Yang X."/>
            <person name="Ye C.Y."/>
            <person name="Mauro-Herrera M."/>
            <person name="Wang L."/>
            <person name="Li P."/>
            <person name="Sharma M."/>
            <person name="Sharma R."/>
            <person name="Ronald P.C."/>
            <person name="Panaud O."/>
            <person name="Kellogg E.A."/>
            <person name="Brutnell T.P."/>
            <person name="Doust A.N."/>
            <person name="Tuskan G.A."/>
            <person name="Rokhsar D."/>
            <person name="Devos K.M."/>
        </authorList>
    </citation>
    <scope>NUCLEOTIDE SEQUENCE [LARGE SCALE GENOMIC DNA]</scope>
    <source>
        <strain evidence="2">Yugu1</strain>
    </source>
</reference>
<feature type="region of interest" description="Disordered" evidence="1">
    <location>
        <begin position="50"/>
        <end position="200"/>
    </location>
</feature>
<sequence>MHPSGAGDYAPYYPPYPSPAAPPPATYPSVSAPASAPPYSPYPTDFAPAPSYPAYPPAQPVDLPHYAPPAAAPPPPPPQPYYPYEPPPLPPSPHNPVPSPYPSLDRAGSYGYGSGSGSGYGQELYPPKPAGGGGWSDDGVYAYDGGEAPEPYGARGTAPRSGSGSALFDDYGRSIGSATDRGGRGGSAASPKVVRAVPKAETTEDVRGGVQKFRVKLLPEGAGSPMDVLCQVGLDGIRMLDPNTSRTLRIYPLETVTRWDVLDSSIFAFWSKSSVDVEAKRIRLKSNSYTSNTILDTVTAATVQFKEMGESSISRSRAIADAAKPAEQQNERKKIFPDWRNLMKPMNEEKDHWEAMDINKRSSSGTRSSDASGKRMREVACPICTVHLQVQVPTSGSETIECGVCQHPFLVSAR</sequence>
<feature type="compositionally biased region" description="Pro residues" evidence="1">
    <location>
        <begin position="66"/>
        <end position="101"/>
    </location>
</feature>